<organism evidence="3 4">
    <name type="scientific">Candidatus Terraquivivens tikiterensis</name>
    <dbReference type="NCBI Taxonomy" id="1980982"/>
    <lineage>
        <taxon>Archaea</taxon>
        <taxon>Nitrososphaerota</taxon>
        <taxon>Candidatus Wolframiiraptoraceae</taxon>
        <taxon>Candidatus Terraquivivens</taxon>
    </lineage>
</organism>
<feature type="transmembrane region" description="Helical" evidence="1">
    <location>
        <begin position="110"/>
        <end position="131"/>
    </location>
</feature>
<protein>
    <recommendedName>
        <fullName evidence="2">CAAX prenyl protease 2/Lysostaphin resistance protein A-like domain-containing protein</fullName>
    </recommendedName>
</protein>
<feature type="transmembrane region" description="Helical" evidence="1">
    <location>
        <begin position="271"/>
        <end position="291"/>
    </location>
</feature>
<feature type="domain" description="CAAX prenyl protease 2/Lysostaphin resistance protein A-like" evidence="2">
    <location>
        <begin position="207"/>
        <end position="307"/>
    </location>
</feature>
<dbReference type="Proteomes" id="UP000244066">
    <property type="component" value="Unassembled WGS sequence"/>
</dbReference>
<evidence type="ECO:0000259" key="2">
    <source>
        <dbReference type="Pfam" id="PF02517"/>
    </source>
</evidence>
<feature type="transmembrane region" description="Helical" evidence="1">
    <location>
        <begin position="43"/>
        <end position="61"/>
    </location>
</feature>
<evidence type="ECO:0000313" key="4">
    <source>
        <dbReference type="Proteomes" id="UP000244066"/>
    </source>
</evidence>
<keyword evidence="1" id="KW-1133">Transmembrane helix</keyword>
<dbReference type="AlphaFoldDB" id="A0A2R7Y3Q2"/>
<dbReference type="PANTHER" id="PTHR35797">
    <property type="entry name" value="PROTEASE-RELATED"/>
    <property type="match status" value="1"/>
</dbReference>
<name>A0A2R7Y3Q2_9ARCH</name>
<evidence type="ECO:0000313" key="3">
    <source>
        <dbReference type="EMBL" id="PUA31987.1"/>
    </source>
</evidence>
<dbReference type="EMBL" id="NDWU01000011">
    <property type="protein sequence ID" value="PUA31987.1"/>
    <property type="molecule type" value="Genomic_DNA"/>
</dbReference>
<dbReference type="GO" id="GO:0080120">
    <property type="term" value="P:CAAX-box protein maturation"/>
    <property type="evidence" value="ECO:0007669"/>
    <property type="project" value="UniProtKB-ARBA"/>
</dbReference>
<dbReference type="PANTHER" id="PTHR35797:SF1">
    <property type="entry name" value="PROTEASE"/>
    <property type="match status" value="1"/>
</dbReference>
<dbReference type="InterPro" id="IPR042150">
    <property type="entry name" value="MmRce1-like"/>
</dbReference>
<dbReference type="InterPro" id="IPR003675">
    <property type="entry name" value="Rce1/LyrA-like_dom"/>
</dbReference>
<feature type="transmembrane region" description="Helical" evidence="1">
    <location>
        <begin position="194"/>
        <end position="219"/>
    </location>
</feature>
<keyword evidence="1" id="KW-0472">Membrane</keyword>
<gene>
    <name evidence="3" type="ORF">B9J98_04920</name>
</gene>
<feature type="transmembrane region" description="Helical" evidence="1">
    <location>
        <begin position="323"/>
        <end position="346"/>
    </location>
</feature>
<keyword evidence="1" id="KW-0812">Transmembrane</keyword>
<evidence type="ECO:0000256" key="1">
    <source>
        <dbReference type="SAM" id="Phobius"/>
    </source>
</evidence>
<feature type="transmembrane region" description="Helical" evidence="1">
    <location>
        <begin position="151"/>
        <end position="174"/>
    </location>
</feature>
<feature type="transmembrane region" description="Helical" evidence="1">
    <location>
        <begin position="82"/>
        <end position="104"/>
    </location>
</feature>
<feature type="transmembrane region" description="Helical" evidence="1">
    <location>
        <begin position="240"/>
        <end position="259"/>
    </location>
</feature>
<dbReference type="GO" id="GO:0004175">
    <property type="term" value="F:endopeptidase activity"/>
    <property type="evidence" value="ECO:0007669"/>
    <property type="project" value="UniProtKB-ARBA"/>
</dbReference>
<dbReference type="Pfam" id="PF02517">
    <property type="entry name" value="Rce1-like"/>
    <property type="match status" value="1"/>
</dbReference>
<proteinExistence type="predicted"/>
<reference evidence="3 4" key="1">
    <citation type="submission" date="2017-04" db="EMBL/GenBank/DDBJ databases">
        <title>Draft Aigarchaeota genome from a New Zealand hot spring.</title>
        <authorList>
            <person name="Reysenbach A.-L."/>
            <person name="Donaho J.A."/>
            <person name="Gerhart J."/>
            <person name="Kelley J.F."/>
            <person name="Kouba K."/>
            <person name="Podar M."/>
            <person name="Stott M."/>
        </authorList>
    </citation>
    <scope>NUCLEOTIDE SEQUENCE [LARGE SCALE GENOMIC DNA]</scope>
    <source>
        <strain evidence="3">NZ13_MG1</strain>
    </source>
</reference>
<comment type="caution">
    <text evidence="3">The sequence shown here is derived from an EMBL/GenBank/DDBJ whole genome shotgun (WGS) entry which is preliminary data.</text>
</comment>
<accession>A0A2R7Y3Q2</accession>
<sequence>MPEGCGPSRRISVIRYIALTFLLSYSLNLGTGLAFGFRLPADARTSMITMMLVPAFSAIVLKMFVEKESEIYFRTFREKTRLFFYFFLLYFAILLTLSVASWISPKYVELADTITFAMTSLALIFLLILRFMLGQDALRRAGLSFGSPKHYLLFGSLFVALYGGMAWLNCNLGLGKPVRLGELLDFPPETGTSGIVSALILMGIQAVIVSPFLTLPITFGEEYGWRAYLQKELMGLVGKAKAALLVGLIWGVWHAPLVAMGHNYPGYPAEGILLMTAYAVTLSVILGLAFIKSGSVWLVSYIHGINNQSASFFNALYCTPTHPILSFGVGLYGVAVFAAVAALSLMSKAWR</sequence>
<feature type="transmembrane region" description="Helical" evidence="1">
    <location>
        <begin position="16"/>
        <end position="37"/>
    </location>
</feature>